<evidence type="ECO:0000313" key="2">
    <source>
        <dbReference type="EMBL" id="UZD56408.1"/>
    </source>
</evidence>
<dbReference type="InterPro" id="IPR045864">
    <property type="entry name" value="aa-tRNA-synth_II/BPL/LPL"/>
</dbReference>
<proteinExistence type="predicted"/>
<accession>A0ABY6MWK6</accession>
<reference evidence="2" key="1">
    <citation type="submission" date="2022-10" db="EMBL/GenBank/DDBJ databases">
        <title>Complete genome sequence of Schlegelella aquatica LMG 23380.</title>
        <authorList>
            <person name="Musilova J."/>
            <person name="Kourilova X."/>
            <person name="Bezdicek M."/>
            <person name="Hermankova K."/>
            <person name="Obruca S."/>
            <person name="Sedlar K."/>
        </authorList>
    </citation>
    <scope>NUCLEOTIDE SEQUENCE</scope>
    <source>
        <strain evidence="2">LMG 23380</strain>
    </source>
</reference>
<dbReference type="EMBL" id="CP110257">
    <property type="protein sequence ID" value="UZD56408.1"/>
    <property type="molecule type" value="Genomic_DNA"/>
</dbReference>
<dbReference type="RefSeq" id="WP_264894415.1">
    <property type="nucleotide sequence ID" value="NZ_CP110257.1"/>
</dbReference>
<gene>
    <name evidence="2" type="ORF">OMP39_07555</name>
</gene>
<dbReference type="Pfam" id="PF21948">
    <property type="entry name" value="LplA-B_cat"/>
    <property type="match status" value="1"/>
</dbReference>
<sequence length="250" mass="26582">MKDVILDPELWESLEAGTAALLDQWFVAEGDHVHRGQALARAVLVKSSLEVIAPALAREGPAGWGGQVLLRATGGTAVLVGPWMLTASVALPARHRLLGIGLLEPHRRLGLALVRWLRRHRVEARVHPVGRAAPQGVEWACFAGVAPWEVCVRGRKIAALAQARGAHAAVSSAGVLLQPVPWALLCEALRQPEARARALDEGVASCAEAGAADLDADRWARELHAVLQGWVQASSHGGGTDRGPGERRPL</sequence>
<name>A0ABY6MWK6_9BURK</name>
<dbReference type="SUPFAM" id="SSF55681">
    <property type="entry name" value="Class II aaRS and biotin synthetases"/>
    <property type="match status" value="1"/>
</dbReference>
<keyword evidence="3" id="KW-1185">Reference proteome</keyword>
<feature type="domain" description="BPL/LPL catalytic" evidence="1">
    <location>
        <begin position="66"/>
        <end position="177"/>
    </location>
</feature>
<dbReference type="Gene3D" id="3.30.930.10">
    <property type="entry name" value="Bira Bifunctional Protein, Domain 2"/>
    <property type="match status" value="1"/>
</dbReference>
<dbReference type="Proteomes" id="UP001163266">
    <property type="component" value="Chromosome"/>
</dbReference>
<protein>
    <recommendedName>
        <fullName evidence="1">BPL/LPL catalytic domain-containing protein</fullName>
    </recommendedName>
</protein>
<dbReference type="InterPro" id="IPR004143">
    <property type="entry name" value="BPL_LPL_catalytic"/>
</dbReference>
<organism evidence="2 3">
    <name type="scientific">Caldimonas aquatica</name>
    <dbReference type="NCBI Taxonomy" id="376175"/>
    <lineage>
        <taxon>Bacteria</taxon>
        <taxon>Pseudomonadati</taxon>
        <taxon>Pseudomonadota</taxon>
        <taxon>Betaproteobacteria</taxon>
        <taxon>Burkholderiales</taxon>
        <taxon>Sphaerotilaceae</taxon>
        <taxon>Caldimonas</taxon>
    </lineage>
</organism>
<evidence type="ECO:0000259" key="1">
    <source>
        <dbReference type="Pfam" id="PF21948"/>
    </source>
</evidence>
<evidence type="ECO:0000313" key="3">
    <source>
        <dbReference type="Proteomes" id="UP001163266"/>
    </source>
</evidence>